<dbReference type="VEuPathDB" id="CryptoDB:Cvel_5919"/>
<protein>
    <submittedName>
        <fullName evidence="2">Uncharacterized protein</fullName>
    </submittedName>
</protein>
<gene>
    <name evidence="2" type="ORF">Cvel_5919</name>
</gene>
<name>A0A0G4H907_9ALVE</name>
<feature type="region of interest" description="Disordered" evidence="1">
    <location>
        <begin position="51"/>
        <end position="72"/>
    </location>
</feature>
<accession>A0A0G4H907</accession>
<dbReference type="EMBL" id="CDMZ01002028">
    <property type="protein sequence ID" value="CEM40390.1"/>
    <property type="molecule type" value="Genomic_DNA"/>
</dbReference>
<evidence type="ECO:0000313" key="2">
    <source>
        <dbReference type="EMBL" id="CEM40390.1"/>
    </source>
</evidence>
<organism evidence="2">
    <name type="scientific">Chromera velia CCMP2878</name>
    <dbReference type="NCBI Taxonomy" id="1169474"/>
    <lineage>
        <taxon>Eukaryota</taxon>
        <taxon>Sar</taxon>
        <taxon>Alveolata</taxon>
        <taxon>Colpodellida</taxon>
        <taxon>Chromeraceae</taxon>
        <taxon>Chromera</taxon>
    </lineage>
</organism>
<dbReference type="AlphaFoldDB" id="A0A0G4H907"/>
<reference evidence="2" key="1">
    <citation type="submission" date="2014-11" db="EMBL/GenBank/DDBJ databases">
        <authorList>
            <person name="Otto D Thomas"/>
            <person name="Naeem Raeece"/>
        </authorList>
    </citation>
    <scope>NUCLEOTIDE SEQUENCE</scope>
</reference>
<evidence type="ECO:0000256" key="1">
    <source>
        <dbReference type="SAM" id="MobiDB-lite"/>
    </source>
</evidence>
<sequence length="293" mass="33297">MQELAGRQEGTLLLPLCSHVQPLWSKKNSGRRHLSRTCLFHCNSSCSSSSRIKKEKAMKKEQEKTKQKGRNLKTARHLPVVSAPSRHSARTHWKTCGRRGADIRSPPCVRSRLLRCLPGLFPPSSSIHLRHGLRKPLRFRTAVSHVSGRVVAFWHTNRSIRVVFADFRVQRLGDWRQTLGRLRRGCICHSEFLLNAETYACVAVITATHAVSIAHIRGLEQHILNEKRRRREAAENHEKLGRTEVDSAAGGCTENLIRLVSPKLAKTPLHCAVLWWVRIMWMLARTLLEGSST</sequence>
<proteinExistence type="predicted"/>